<sequence length="40" mass="4341">MGKGDKKSRKGKISMGSYGKTRPQKLHKSQAPKPEATPNS</sequence>
<accession>A0A6L9LJ39</accession>
<feature type="compositionally biased region" description="Basic residues" evidence="4">
    <location>
        <begin position="1"/>
        <end position="12"/>
    </location>
</feature>
<gene>
    <name evidence="5" type="ORF">GK108_17285</name>
</gene>
<dbReference type="Pfam" id="PF17070">
    <property type="entry name" value="Thx"/>
    <property type="match status" value="1"/>
</dbReference>
<dbReference type="InterPro" id="IPR031414">
    <property type="entry name" value="Ribosomal_bTHX"/>
</dbReference>
<name>A0A6L9LJ39_9BACT</name>
<dbReference type="GO" id="GO:1990904">
    <property type="term" value="C:ribonucleoprotein complex"/>
    <property type="evidence" value="ECO:0007669"/>
    <property type="project" value="UniProtKB-KW"/>
</dbReference>
<dbReference type="NCBIfam" id="TIGR04560">
    <property type="entry name" value="ribo_THX"/>
    <property type="match status" value="1"/>
</dbReference>
<evidence type="ECO:0000313" key="5">
    <source>
        <dbReference type="EMBL" id="NDU96639.1"/>
    </source>
</evidence>
<protein>
    <submittedName>
        <fullName evidence="5">30S ribosomal protein THX</fullName>
    </submittedName>
</protein>
<organism evidence="5 6">
    <name type="scientific">Spirosoma terrae</name>
    <dbReference type="NCBI Taxonomy" id="1968276"/>
    <lineage>
        <taxon>Bacteria</taxon>
        <taxon>Pseudomonadati</taxon>
        <taxon>Bacteroidota</taxon>
        <taxon>Cytophagia</taxon>
        <taxon>Cytophagales</taxon>
        <taxon>Cytophagaceae</taxon>
        <taxon>Spirosoma</taxon>
    </lineage>
</organism>
<dbReference type="InterPro" id="IPR030826">
    <property type="entry name" value="Ribosomal_bTHX/bTHXc/bTHXm"/>
</dbReference>
<dbReference type="GO" id="GO:0005840">
    <property type="term" value="C:ribosome"/>
    <property type="evidence" value="ECO:0007669"/>
    <property type="project" value="UniProtKB-KW"/>
</dbReference>
<evidence type="ECO:0000256" key="1">
    <source>
        <dbReference type="ARBA" id="ARBA00010834"/>
    </source>
</evidence>
<dbReference type="Proteomes" id="UP000474175">
    <property type="component" value="Unassembled WGS sequence"/>
</dbReference>
<dbReference type="RefSeq" id="WP_163951198.1">
    <property type="nucleotide sequence ID" value="NZ_JAAFZH010000007.1"/>
</dbReference>
<proteinExistence type="inferred from homology"/>
<keyword evidence="6" id="KW-1185">Reference proteome</keyword>
<evidence type="ECO:0000256" key="4">
    <source>
        <dbReference type="SAM" id="MobiDB-lite"/>
    </source>
</evidence>
<dbReference type="AlphaFoldDB" id="A0A6L9LJ39"/>
<reference evidence="5 6" key="1">
    <citation type="submission" date="2020-02" db="EMBL/GenBank/DDBJ databases">
        <title>Draft genome sequence of two Spirosoma agri KCTC 52727 and Spirosoma terrae KCTC 52035.</title>
        <authorList>
            <person name="Rojas J."/>
            <person name="Ambika Manirajan B."/>
            <person name="Suarez C."/>
            <person name="Ratering S."/>
            <person name="Schnell S."/>
        </authorList>
    </citation>
    <scope>NUCLEOTIDE SEQUENCE [LARGE SCALE GENOMIC DNA]</scope>
    <source>
        <strain evidence="5 6">KCTC 52035</strain>
    </source>
</reference>
<evidence type="ECO:0000256" key="3">
    <source>
        <dbReference type="ARBA" id="ARBA00023274"/>
    </source>
</evidence>
<evidence type="ECO:0000256" key="2">
    <source>
        <dbReference type="ARBA" id="ARBA00022980"/>
    </source>
</evidence>
<comment type="caution">
    <text evidence="5">The sequence shown here is derived from an EMBL/GenBank/DDBJ whole genome shotgun (WGS) entry which is preliminary data.</text>
</comment>
<comment type="similarity">
    <text evidence="1">Belongs to the bacterial ribosomal protein bTHX family.</text>
</comment>
<feature type="region of interest" description="Disordered" evidence="4">
    <location>
        <begin position="1"/>
        <end position="40"/>
    </location>
</feature>
<keyword evidence="3" id="KW-0687">Ribonucleoprotein</keyword>
<evidence type="ECO:0000313" key="6">
    <source>
        <dbReference type="Proteomes" id="UP000474175"/>
    </source>
</evidence>
<keyword evidence="2 5" id="KW-0689">Ribosomal protein</keyword>
<dbReference type="EMBL" id="JAAFZH010000007">
    <property type="protein sequence ID" value="NDU96639.1"/>
    <property type="molecule type" value="Genomic_DNA"/>
</dbReference>